<name>A0AA36I1X9_9DINO</name>
<dbReference type="PANTHER" id="PTHR36395:SF1">
    <property type="entry name" value="RING-H2 ZINC FINGER PROTEIN"/>
    <property type="match status" value="1"/>
</dbReference>
<comment type="caution">
    <text evidence="1">The sequence shown here is derived from an EMBL/GenBank/DDBJ whole genome shotgun (WGS) entry which is preliminary data.</text>
</comment>
<dbReference type="PANTHER" id="PTHR36395">
    <property type="entry name" value="RING-H2 ZINC FINGER PROTEIN"/>
    <property type="match status" value="1"/>
</dbReference>
<dbReference type="Proteomes" id="UP001178507">
    <property type="component" value="Unassembled WGS sequence"/>
</dbReference>
<evidence type="ECO:0000313" key="1">
    <source>
        <dbReference type="EMBL" id="CAJ1378228.1"/>
    </source>
</evidence>
<accession>A0AA36I1X9</accession>
<protein>
    <submittedName>
        <fullName evidence="1">Uncharacterized protein</fullName>
    </submittedName>
</protein>
<gene>
    <name evidence="1" type="ORF">EVOR1521_LOCUS6825</name>
</gene>
<organism evidence="1 2">
    <name type="scientific">Effrenium voratum</name>
    <dbReference type="NCBI Taxonomy" id="2562239"/>
    <lineage>
        <taxon>Eukaryota</taxon>
        <taxon>Sar</taxon>
        <taxon>Alveolata</taxon>
        <taxon>Dinophyceae</taxon>
        <taxon>Suessiales</taxon>
        <taxon>Symbiodiniaceae</taxon>
        <taxon>Effrenium</taxon>
    </lineage>
</organism>
<proteinExistence type="predicted"/>
<sequence>MGGSLSHGCLVPCNAVDHTEHLFKPAQRAVAVPSLPSGREESGCCLAWSIAKECADTVQSEQLLQLHHQITLQASYFQAKVLAMDATNGVLSGGKADSMTRMGQLLSRWALSQQPPLLLHLGVDLGMLAPMNLPVSGTQAWHGPCAVGAKLLMSSSRRPGMVHMSSAVKEQLSALRFASMILGRSSSFYLDAFTEVLDEEATTPPLSSENGSEKMRFEDFSAMLGKQVDLSRFGKGAAKTVRQFYQEVVEEENSYLEVNGSLRRHVELVRISLRVRCPWGKQRELRIKCVVSPDGSRERNRPLAMALRDGDTWRRAVQRCFQNFGLEPDLQQLCFSIDQQAYSYEETVADSRTVPGIPTAYKTHKIVIMVKNPSKAELSCLGLPEGTDFTTQLGDEERHWTWAEVTQAKGEEELLRLLQLHGVDCSDPRSFCELHEEVYEKRLSRLQVVSNELVRQVRVVKVWLCAFILNCKHVLIVKTKQKEGGAADGHGLRTLSMRMDAGQDWEVALRDALWKRLGIPEQLQREELYCHLAAQTQEVEYSRSFPGLKTTYDIFEVHCEVLHPQDQRWQGIGLPGALDFTYLRKDQVAGQMEAVVTRWSWCEASRSITAAAASLKLSSTEGDDKGQVLPPEILPVRGSSELLVSRVMEGRAADWPRARRAAELIRSPEYSTRDFYNDVVAAFPELRLYSVVRVNDRRNDLVMSTSANRSGADEFQRTIGALFCIFWLMRTHLDGKECFCFGLNSEWQSGMEELRQLPEEETQFKRRMNFYTNANWGAIEDLFRGAGLLRPEGGHDTERTLAMLVLMTIHDIMKLDILRPSVLAEEFCGYKPGDVIGDHDLALSYVLERCPEALPSFAGLLPELQESIRFTHCKLDYNMGWLVQGEAHPGALFRAFRKVILSHEKARSQLDVAFYFVYWFADLAGAEASPLTGCEKFVLKFPLHVLSSFIDSFPVVWKLGPHTETEVLENYLIWRWGSLPANLGPPPKGAGAIAKLRLVLMAQGDSFEVMRQFKQLPKSDATILSKELAITGCQGQHFLCDDSRESRGPAILVYYAPALMQKAGRKDPLGALRILAEVLRKARVLWPLNEREAEKTVLVRIDVLKELEVSEILDPAGGAQFMLVRNSLHDGQVKLGFEHEGSSEVLRFGRDRFLPKPRHHSLPMPSFLSFATKSA</sequence>
<dbReference type="AlphaFoldDB" id="A0AA36I1X9"/>
<reference evidence="1" key="1">
    <citation type="submission" date="2023-08" db="EMBL/GenBank/DDBJ databases">
        <authorList>
            <person name="Chen Y."/>
            <person name="Shah S."/>
            <person name="Dougan E. K."/>
            <person name="Thang M."/>
            <person name="Chan C."/>
        </authorList>
    </citation>
    <scope>NUCLEOTIDE SEQUENCE</scope>
</reference>
<evidence type="ECO:0000313" key="2">
    <source>
        <dbReference type="Proteomes" id="UP001178507"/>
    </source>
</evidence>
<keyword evidence="2" id="KW-1185">Reference proteome</keyword>
<dbReference type="EMBL" id="CAUJNA010000524">
    <property type="protein sequence ID" value="CAJ1378228.1"/>
    <property type="molecule type" value="Genomic_DNA"/>
</dbReference>